<evidence type="ECO:0000313" key="1">
    <source>
        <dbReference type="EMBL" id="RXN16880.1"/>
    </source>
</evidence>
<protein>
    <submittedName>
        <fullName evidence="1">Solute carrier family 12 member 9-like protein</fullName>
    </submittedName>
</protein>
<accession>A0A498M8S4</accession>
<evidence type="ECO:0000313" key="2">
    <source>
        <dbReference type="Proteomes" id="UP000290572"/>
    </source>
</evidence>
<organism evidence="1 2">
    <name type="scientific">Labeo rohita</name>
    <name type="common">Indian major carp</name>
    <name type="synonym">Cyprinus rohita</name>
    <dbReference type="NCBI Taxonomy" id="84645"/>
    <lineage>
        <taxon>Eukaryota</taxon>
        <taxon>Metazoa</taxon>
        <taxon>Chordata</taxon>
        <taxon>Craniata</taxon>
        <taxon>Vertebrata</taxon>
        <taxon>Euteleostomi</taxon>
        <taxon>Actinopterygii</taxon>
        <taxon>Neopterygii</taxon>
        <taxon>Teleostei</taxon>
        <taxon>Ostariophysi</taxon>
        <taxon>Cypriniformes</taxon>
        <taxon>Cyprinidae</taxon>
        <taxon>Labeoninae</taxon>
        <taxon>Labeonini</taxon>
        <taxon>Labeo</taxon>
    </lineage>
</organism>
<keyword evidence="2" id="KW-1185">Reference proteome</keyword>
<dbReference type="EMBL" id="QBIY01012771">
    <property type="protein sequence ID" value="RXN16880.1"/>
    <property type="molecule type" value="Genomic_DNA"/>
</dbReference>
<reference evidence="1 2" key="1">
    <citation type="submission" date="2018-03" db="EMBL/GenBank/DDBJ databases">
        <title>Draft genome sequence of Rohu Carp (Labeo rohita).</title>
        <authorList>
            <person name="Das P."/>
            <person name="Kushwaha B."/>
            <person name="Joshi C.G."/>
            <person name="Kumar D."/>
            <person name="Nagpure N.S."/>
            <person name="Sahoo L."/>
            <person name="Das S.P."/>
            <person name="Bit A."/>
            <person name="Patnaik S."/>
            <person name="Meher P.K."/>
            <person name="Jayasankar P."/>
            <person name="Koringa P.G."/>
            <person name="Patel N.V."/>
            <person name="Hinsu A.T."/>
            <person name="Kumar R."/>
            <person name="Pandey M."/>
            <person name="Agarwal S."/>
            <person name="Srivastava S."/>
            <person name="Singh M."/>
            <person name="Iquebal M.A."/>
            <person name="Jaiswal S."/>
            <person name="Angadi U.B."/>
            <person name="Kumar N."/>
            <person name="Raza M."/>
            <person name="Shah T.M."/>
            <person name="Rai A."/>
            <person name="Jena J.K."/>
        </authorList>
    </citation>
    <scope>NUCLEOTIDE SEQUENCE [LARGE SCALE GENOMIC DNA]</scope>
    <source>
        <strain evidence="1">DASCIFA01</strain>
        <tissue evidence="1">Testis</tissue>
    </source>
</reference>
<comment type="caution">
    <text evidence="1">The sequence shown here is derived from an EMBL/GenBank/DDBJ whole genome shotgun (WGS) entry which is preliminary data.</text>
</comment>
<name>A0A498M8S4_LABRO</name>
<gene>
    <name evidence="1" type="ORF">ROHU_027357</name>
</gene>
<sequence>MKAQISCMYLQSVCLRLGERTRTVGLTGADLTQMTHGCVTATDMCANSTDCVGVLLLLLQLQFGQTRPIDFICDPEARRRMDVSEALELLMVHA</sequence>
<proteinExistence type="predicted"/>
<dbReference type="AlphaFoldDB" id="A0A498M8S4"/>
<dbReference type="Proteomes" id="UP000290572">
    <property type="component" value="Unassembled WGS sequence"/>
</dbReference>